<protein>
    <submittedName>
        <fullName evidence="1">Uncharacterized protein</fullName>
    </submittedName>
</protein>
<dbReference type="Proteomes" id="UP000527324">
    <property type="component" value="Unassembled WGS sequence"/>
</dbReference>
<evidence type="ECO:0000313" key="2">
    <source>
        <dbReference type="Proteomes" id="UP000527324"/>
    </source>
</evidence>
<accession>A0A7W9C8Y8</accession>
<gene>
    <name evidence="1" type="ORF">GGQ93_002739</name>
</gene>
<dbReference type="RefSeq" id="WP_183217756.1">
    <property type="nucleotide sequence ID" value="NZ_CAJFZW010000029.1"/>
</dbReference>
<dbReference type="AlphaFoldDB" id="A0A7W9C8Y8"/>
<proteinExistence type="predicted"/>
<organism evidence="1 2">
    <name type="scientific">Brevundimonas aurantiaca</name>
    <dbReference type="NCBI Taxonomy" id="74316"/>
    <lineage>
        <taxon>Bacteria</taxon>
        <taxon>Pseudomonadati</taxon>
        <taxon>Pseudomonadota</taxon>
        <taxon>Alphaproteobacteria</taxon>
        <taxon>Caulobacterales</taxon>
        <taxon>Caulobacteraceae</taxon>
        <taxon>Brevundimonas</taxon>
    </lineage>
</organism>
<dbReference type="EMBL" id="JACHOQ010000009">
    <property type="protein sequence ID" value="MBB5741003.1"/>
    <property type="molecule type" value="Genomic_DNA"/>
</dbReference>
<reference evidence="1 2" key="1">
    <citation type="submission" date="2020-08" db="EMBL/GenBank/DDBJ databases">
        <title>Genomic Encyclopedia of Type Strains, Phase IV (KMG-IV): sequencing the most valuable type-strain genomes for metagenomic binning, comparative biology and taxonomic classification.</title>
        <authorList>
            <person name="Goeker M."/>
        </authorList>
    </citation>
    <scope>NUCLEOTIDE SEQUENCE [LARGE SCALE GENOMIC DNA]</scope>
    <source>
        <strain evidence="1 2">DSM 4731</strain>
    </source>
</reference>
<evidence type="ECO:0000313" key="1">
    <source>
        <dbReference type="EMBL" id="MBB5741003.1"/>
    </source>
</evidence>
<sequence length="129" mass="13919">MGRAWVFPSAPRAVAALFVAAALTAAGAGLWMMTHRSRIAPPETPSHRVVRQIGEQLGPGAELRYAEAGEKRAVCGYVGRSRGGAAVGFISVPNRILFSDDPLPTEFREMRRRYCPGFLTPPPSVRLGT</sequence>
<comment type="caution">
    <text evidence="1">The sequence shown here is derived from an EMBL/GenBank/DDBJ whole genome shotgun (WGS) entry which is preliminary data.</text>
</comment>
<keyword evidence="2" id="KW-1185">Reference proteome</keyword>
<name>A0A7W9C8Y8_9CAUL</name>